<dbReference type="InterPro" id="IPR029058">
    <property type="entry name" value="AB_hydrolase_fold"/>
</dbReference>
<keyword evidence="2" id="KW-0378">Hydrolase</keyword>
<name>A0ABR7SUT9_9ACTN</name>
<evidence type="ECO:0000313" key="3">
    <source>
        <dbReference type="Proteomes" id="UP000642284"/>
    </source>
</evidence>
<dbReference type="InterPro" id="IPR051044">
    <property type="entry name" value="MAG_DAG_Lipase"/>
</dbReference>
<dbReference type="GO" id="GO:0016787">
    <property type="term" value="F:hydrolase activity"/>
    <property type="evidence" value="ECO:0007669"/>
    <property type="project" value="UniProtKB-KW"/>
</dbReference>
<dbReference type="EMBL" id="JACTVJ010000036">
    <property type="protein sequence ID" value="MBC9719255.1"/>
    <property type="molecule type" value="Genomic_DNA"/>
</dbReference>
<organism evidence="2 3">
    <name type="scientific">Streptomyces polyasparticus</name>
    <dbReference type="NCBI Taxonomy" id="2767826"/>
    <lineage>
        <taxon>Bacteria</taxon>
        <taxon>Bacillati</taxon>
        <taxon>Actinomycetota</taxon>
        <taxon>Actinomycetes</taxon>
        <taxon>Kitasatosporales</taxon>
        <taxon>Streptomycetaceae</taxon>
        <taxon>Streptomyces</taxon>
    </lineage>
</organism>
<gene>
    <name evidence="2" type="ORF">H9Y04_42760</name>
</gene>
<reference evidence="2 3" key="1">
    <citation type="submission" date="2020-08" db="EMBL/GenBank/DDBJ databases">
        <title>Genemic of Streptomyces polyaspartic.</title>
        <authorList>
            <person name="Liu W."/>
        </authorList>
    </citation>
    <scope>NUCLEOTIDE SEQUENCE [LARGE SCALE GENOMIC DNA]</scope>
    <source>
        <strain evidence="2 3">TRM66268-LWL</strain>
    </source>
</reference>
<proteinExistence type="predicted"/>
<comment type="caution">
    <text evidence="2">The sequence shown here is derived from an EMBL/GenBank/DDBJ whole genome shotgun (WGS) entry which is preliminary data.</text>
</comment>
<evidence type="ECO:0000313" key="2">
    <source>
        <dbReference type="EMBL" id="MBC9719255.1"/>
    </source>
</evidence>
<evidence type="ECO:0000259" key="1">
    <source>
        <dbReference type="Pfam" id="PF12146"/>
    </source>
</evidence>
<dbReference type="Gene3D" id="3.40.50.1820">
    <property type="entry name" value="alpha/beta hydrolase"/>
    <property type="match status" value="1"/>
</dbReference>
<dbReference type="Proteomes" id="UP000642284">
    <property type="component" value="Unassembled WGS sequence"/>
</dbReference>
<dbReference type="SUPFAM" id="SSF53474">
    <property type="entry name" value="alpha/beta-Hydrolases"/>
    <property type="match status" value="1"/>
</dbReference>
<dbReference type="InterPro" id="IPR022742">
    <property type="entry name" value="Hydrolase_4"/>
</dbReference>
<keyword evidence="3" id="KW-1185">Reference proteome</keyword>
<protein>
    <submittedName>
        <fullName evidence="2">Alpha/beta fold hydrolase</fullName>
    </submittedName>
</protein>
<sequence length="209" mass="22343">MLLLHGGREYGTAVPPPWNLPSLRMRPFASAIGRATWGGDVAVGRVRYRCRGWNGVCEDPVRDARQALDTLVQRFGDVPTVLVGHSMGGRAALRAGGHRLVRGVVGLAPWCPPDEPVEQLAGRRVVLLHGDRDCMTDPDASAELAVRADTAGADVSMVLLRGTGHAMLRRATMWHELTAGAVSALLGLGPEPAVMVRADGFDGCHVREC</sequence>
<accession>A0ABR7SUT9</accession>
<dbReference type="Pfam" id="PF12146">
    <property type="entry name" value="Hydrolase_4"/>
    <property type="match status" value="1"/>
</dbReference>
<dbReference type="PANTHER" id="PTHR11614">
    <property type="entry name" value="PHOSPHOLIPASE-RELATED"/>
    <property type="match status" value="1"/>
</dbReference>
<feature type="domain" description="Serine aminopeptidase S33" evidence="1">
    <location>
        <begin position="57"/>
        <end position="117"/>
    </location>
</feature>